<proteinExistence type="predicted"/>
<dbReference type="EMBL" id="BMKK01000002">
    <property type="protein sequence ID" value="GGD48346.1"/>
    <property type="molecule type" value="Genomic_DNA"/>
</dbReference>
<evidence type="ECO:0000313" key="1">
    <source>
        <dbReference type="EMBL" id="GGD48346.1"/>
    </source>
</evidence>
<keyword evidence="2" id="KW-1185">Reference proteome</keyword>
<reference evidence="1" key="1">
    <citation type="journal article" date="2014" name="Int. J. Syst. Evol. Microbiol.">
        <title>Complete genome sequence of Corynebacterium casei LMG S-19264T (=DSM 44701T), isolated from a smear-ripened cheese.</title>
        <authorList>
            <consortium name="US DOE Joint Genome Institute (JGI-PGF)"/>
            <person name="Walter F."/>
            <person name="Albersmeier A."/>
            <person name="Kalinowski J."/>
            <person name="Ruckert C."/>
        </authorList>
    </citation>
    <scope>NUCLEOTIDE SEQUENCE</scope>
    <source>
        <strain evidence="1">CGMCC 1.15958</strain>
    </source>
</reference>
<accession>A0A916YKP2</accession>
<evidence type="ECO:0000313" key="2">
    <source>
        <dbReference type="Proteomes" id="UP000609064"/>
    </source>
</evidence>
<dbReference type="Proteomes" id="UP000609064">
    <property type="component" value="Unassembled WGS sequence"/>
</dbReference>
<sequence>MNTPISQKEKKRFKFVGDRERATYRCEIFLRPEHCYSHKDGTGAVMFDGYSKHKFHDEPKDKEKCLTNFVQRIVANGYLEKAYYIAFYTNKNVGKDQDELLLEFNPLQWKKLIVSQRIIQTYFVLNDYLIKLNEIKISTPASKELKPEYAETSKASEIELFKMYKHRFVTKEALIQHCRMLKERKFPQGRVEGFYFAYLNAYPFS</sequence>
<dbReference type="AlphaFoldDB" id="A0A916YKP2"/>
<reference evidence="1" key="2">
    <citation type="submission" date="2020-09" db="EMBL/GenBank/DDBJ databases">
        <authorList>
            <person name="Sun Q."/>
            <person name="Zhou Y."/>
        </authorList>
    </citation>
    <scope>NUCLEOTIDE SEQUENCE</scope>
    <source>
        <strain evidence="1">CGMCC 1.15958</strain>
    </source>
</reference>
<comment type="caution">
    <text evidence="1">The sequence shown here is derived from an EMBL/GenBank/DDBJ whole genome shotgun (WGS) entry which is preliminary data.</text>
</comment>
<protein>
    <submittedName>
        <fullName evidence="1">Uncharacterized protein</fullName>
    </submittedName>
</protein>
<organism evidence="1 2">
    <name type="scientific">Emticicia aquatilis</name>
    <dbReference type="NCBI Taxonomy" id="1537369"/>
    <lineage>
        <taxon>Bacteria</taxon>
        <taxon>Pseudomonadati</taxon>
        <taxon>Bacteroidota</taxon>
        <taxon>Cytophagia</taxon>
        <taxon>Cytophagales</taxon>
        <taxon>Leadbetterellaceae</taxon>
        <taxon>Emticicia</taxon>
    </lineage>
</organism>
<name>A0A916YKP2_9BACT</name>
<dbReference type="RefSeq" id="WP_188764988.1">
    <property type="nucleotide sequence ID" value="NZ_BMKK01000002.1"/>
</dbReference>
<gene>
    <name evidence="1" type="ORF">GCM10011514_10480</name>
</gene>